<dbReference type="InterPro" id="IPR045493">
    <property type="entry name" value="DUF6435"/>
</dbReference>
<keyword evidence="2" id="KW-1185">Reference proteome</keyword>
<protein>
    <submittedName>
        <fullName evidence="1">Lacal_2735 family protein</fullName>
    </submittedName>
</protein>
<evidence type="ECO:0000313" key="1">
    <source>
        <dbReference type="EMBL" id="MDT0559258.1"/>
    </source>
</evidence>
<dbReference type="NCBIfam" id="NF033487">
    <property type="entry name" value="Lacal_2735_fam"/>
    <property type="match status" value="1"/>
</dbReference>
<sequence>MNNSQKLLQKKDKLKQKYIQLIEDAYNFRQTDQALSDLKEFEATLILNEINKLMFVVRDTTFALNV</sequence>
<reference evidence="1 2" key="1">
    <citation type="submission" date="2023-09" db="EMBL/GenBank/DDBJ databases">
        <authorList>
            <person name="Rey-Velasco X."/>
        </authorList>
    </citation>
    <scope>NUCLEOTIDE SEQUENCE [LARGE SCALE GENOMIC DNA]</scope>
    <source>
        <strain evidence="1 2">W332</strain>
    </source>
</reference>
<comment type="caution">
    <text evidence="1">The sequence shown here is derived from an EMBL/GenBank/DDBJ whole genome shotgun (WGS) entry which is preliminary data.</text>
</comment>
<name>A0ABU2YQC2_9FLAO</name>
<organism evidence="1 2">
    <name type="scientific">Microcosmobacter mediterraneus</name>
    <dbReference type="NCBI Taxonomy" id="3075607"/>
    <lineage>
        <taxon>Bacteria</taxon>
        <taxon>Pseudomonadati</taxon>
        <taxon>Bacteroidota</taxon>
        <taxon>Flavobacteriia</taxon>
        <taxon>Flavobacteriales</taxon>
        <taxon>Flavobacteriaceae</taxon>
        <taxon>Microcosmobacter</taxon>
    </lineage>
</organism>
<evidence type="ECO:0000313" key="2">
    <source>
        <dbReference type="Proteomes" id="UP001259492"/>
    </source>
</evidence>
<accession>A0ABU2YQC2</accession>
<proteinExistence type="predicted"/>
<dbReference type="RefSeq" id="WP_311428021.1">
    <property type="nucleotide sequence ID" value="NZ_JAVRIA010000006.1"/>
</dbReference>
<dbReference type="Proteomes" id="UP001259492">
    <property type="component" value="Unassembled WGS sequence"/>
</dbReference>
<gene>
    <name evidence="1" type="ORF">RM697_11390</name>
</gene>
<dbReference type="EMBL" id="JAVRIA010000006">
    <property type="protein sequence ID" value="MDT0559258.1"/>
    <property type="molecule type" value="Genomic_DNA"/>
</dbReference>